<feature type="signal peptide" evidence="1">
    <location>
        <begin position="1"/>
        <end position="31"/>
    </location>
</feature>
<organism evidence="2 3">
    <name type="scientific">Microtetraspora malaysiensis</name>
    <dbReference type="NCBI Taxonomy" id="161358"/>
    <lineage>
        <taxon>Bacteria</taxon>
        <taxon>Bacillati</taxon>
        <taxon>Actinomycetota</taxon>
        <taxon>Actinomycetes</taxon>
        <taxon>Streptosporangiales</taxon>
        <taxon>Streptosporangiaceae</taxon>
        <taxon>Microtetraspora</taxon>
    </lineage>
</organism>
<dbReference type="Pfam" id="PF17660">
    <property type="entry name" value="BTRD1"/>
    <property type="match status" value="5"/>
</dbReference>
<proteinExistence type="predicted"/>
<protein>
    <submittedName>
        <fullName evidence="2">Uncharacterized protein</fullName>
    </submittedName>
</protein>
<feature type="chain" id="PRO_5045223060" evidence="1">
    <location>
        <begin position="32"/>
        <end position="288"/>
    </location>
</feature>
<comment type="caution">
    <text evidence="2">The sequence shown here is derived from an EMBL/GenBank/DDBJ whole genome shotgun (WGS) entry which is preliminary data.</text>
</comment>
<dbReference type="Proteomes" id="UP001602013">
    <property type="component" value="Unassembled WGS sequence"/>
</dbReference>
<name>A0ABW6SQ14_9ACTN</name>
<sequence>MEETMSPLRKIMAAAAMVLAAVSVASPSASAGTSQAATTARYQYRAYHGLDEWGFISSVPKSGSGLRPVVITNGQQKSQERYAMFWDNRPGPDWKLGGGSSGNGTYQQEFDRLTAQGYQPTMVTATGSGSSASFIAIWEKKPGKFYARHGLSIPEFQSANNSFNANGYMPISANLYGTPSDPRVVAVWAARPSGVFAHVTVSSSAAEYQSDFEYNVKRGFRPSAIAVSPDGKGYLAVWRNDSIGAWYAFHAMSAAQYQARFDEMTAKGLYPTWIDMENGVYAAVFTAR</sequence>
<evidence type="ECO:0000256" key="1">
    <source>
        <dbReference type="SAM" id="SignalP"/>
    </source>
</evidence>
<accession>A0ABW6SQ14</accession>
<keyword evidence="3" id="KW-1185">Reference proteome</keyword>
<dbReference type="InterPro" id="IPR049511">
    <property type="entry name" value="PGH-like_rpt"/>
</dbReference>
<dbReference type="EMBL" id="JBIASD010000008">
    <property type="protein sequence ID" value="MFF3666981.1"/>
    <property type="molecule type" value="Genomic_DNA"/>
</dbReference>
<gene>
    <name evidence="2" type="ORF">ACFYXI_15390</name>
</gene>
<keyword evidence="1" id="KW-0732">Signal</keyword>
<evidence type="ECO:0000313" key="2">
    <source>
        <dbReference type="EMBL" id="MFF3666981.1"/>
    </source>
</evidence>
<dbReference type="RefSeq" id="WP_387411740.1">
    <property type="nucleotide sequence ID" value="NZ_JBIASD010000008.1"/>
</dbReference>
<evidence type="ECO:0000313" key="3">
    <source>
        <dbReference type="Proteomes" id="UP001602013"/>
    </source>
</evidence>
<reference evidence="2 3" key="1">
    <citation type="submission" date="2024-10" db="EMBL/GenBank/DDBJ databases">
        <title>The Natural Products Discovery Center: Release of the First 8490 Sequenced Strains for Exploring Actinobacteria Biosynthetic Diversity.</title>
        <authorList>
            <person name="Kalkreuter E."/>
            <person name="Kautsar S.A."/>
            <person name="Yang D."/>
            <person name="Bader C.D."/>
            <person name="Teijaro C.N."/>
            <person name="Fluegel L."/>
            <person name="Davis C.M."/>
            <person name="Simpson J.R."/>
            <person name="Lauterbach L."/>
            <person name="Steele A.D."/>
            <person name="Gui C."/>
            <person name="Meng S."/>
            <person name="Li G."/>
            <person name="Viehrig K."/>
            <person name="Ye F."/>
            <person name="Su P."/>
            <person name="Kiefer A.F."/>
            <person name="Nichols A."/>
            <person name="Cepeda A.J."/>
            <person name="Yan W."/>
            <person name="Fan B."/>
            <person name="Jiang Y."/>
            <person name="Adhikari A."/>
            <person name="Zheng C.-J."/>
            <person name="Schuster L."/>
            <person name="Cowan T.M."/>
            <person name="Smanski M.J."/>
            <person name="Chevrette M.G."/>
            <person name="De Carvalho L.P.S."/>
            <person name="Shen B."/>
        </authorList>
    </citation>
    <scope>NUCLEOTIDE SEQUENCE [LARGE SCALE GENOMIC DNA]</scope>
    <source>
        <strain evidence="2 3">NPDC002173</strain>
    </source>
</reference>